<organism evidence="7 8">
    <name type="scientific">Gordonia iterans</name>
    <dbReference type="NCBI Taxonomy" id="1004901"/>
    <lineage>
        <taxon>Bacteria</taxon>
        <taxon>Bacillati</taxon>
        <taxon>Actinomycetota</taxon>
        <taxon>Actinomycetes</taxon>
        <taxon>Mycobacteriales</taxon>
        <taxon>Gordoniaceae</taxon>
        <taxon>Gordonia</taxon>
    </lineage>
</organism>
<dbReference type="KEGG" id="git:C6V83_16935"/>
<feature type="domain" description="ABC transporter" evidence="6">
    <location>
        <begin position="4"/>
        <end position="244"/>
    </location>
</feature>
<dbReference type="InterPro" id="IPR017911">
    <property type="entry name" value="MacB-like_ATP-bd"/>
</dbReference>
<dbReference type="FunFam" id="3.40.50.300:FF:000032">
    <property type="entry name" value="Export ABC transporter ATP-binding protein"/>
    <property type="match status" value="1"/>
</dbReference>
<evidence type="ECO:0000256" key="2">
    <source>
        <dbReference type="ARBA" id="ARBA00022448"/>
    </source>
</evidence>
<dbReference type="InterPro" id="IPR027417">
    <property type="entry name" value="P-loop_NTPase"/>
</dbReference>
<dbReference type="PANTHER" id="PTHR42798">
    <property type="entry name" value="LIPOPROTEIN-RELEASING SYSTEM ATP-BINDING PROTEIN LOLD"/>
    <property type="match status" value="1"/>
</dbReference>
<evidence type="ECO:0000256" key="1">
    <source>
        <dbReference type="ARBA" id="ARBA00005417"/>
    </source>
</evidence>
<dbReference type="GO" id="GO:0016887">
    <property type="term" value="F:ATP hydrolysis activity"/>
    <property type="evidence" value="ECO:0007669"/>
    <property type="project" value="InterPro"/>
</dbReference>
<dbReference type="Pfam" id="PF00005">
    <property type="entry name" value="ABC_tran"/>
    <property type="match status" value="1"/>
</dbReference>
<evidence type="ECO:0000259" key="6">
    <source>
        <dbReference type="PROSITE" id="PS50893"/>
    </source>
</evidence>
<reference evidence="7 8" key="1">
    <citation type="submission" date="2018-03" db="EMBL/GenBank/DDBJ databases">
        <title>Characteristics and genome of n-alkane degrading marine bacteria Gordonia iterans isolated from crude oil contaminated in Tae-an, South Korea.</title>
        <authorList>
            <person name="Lee S.-S."/>
            <person name="Kim H."/>
        </authorList>
    </citation>
    <scope>NUCLEOTIDE SEQUENCE [LARGE SCALE GENOMIC DNA]</scope>
    <source>
        <strain evidence="7 8">Co17</strain>
    </source>
</reference>
<feature type="compositionally biased region" description="Low complexity" evidence="5">
    <location>
        <begin position="223"/>
        <end position="234"/>
    </location>
</feature>
<keyword evidence="3" id="KW-0547">Nucleotide-binding</keyword>
<dbReference type="Gene3D" id="3.40.50.300">
    <property type="entry name" value="P-loop containing nucleotide triphosphate hydrolases"/>
    <property type="match status" value="1"/>
</dbReference>
<dbReference type="PANTHER" id="PTHR42798:SF7">
    <property type="entry name" value="ALPHA-D-RIBOSE 1-METHYLPHOSPHONATE 5-TRIPHOSPHATE SYNTHASE SUBUNIT PHNL"/>
    <property type="match status" value="1"/>
</dbReference>
<sequence length="294" mass="31335">MAIVEATDLVREYQMGEERVRALDGASLHLDGGQFVSVIGPSGAGKSTLLHILGALDTPTSGRIVVDGVDLGALDDDAASEFRRHRVGFIFQFFNLVPTLSAWENVALPKLLDSRSLKSAKPRAVELMERVGLGNRIDHRPAELSGGQMQRVAIARSLIMDPKILLADEPTGNLDSKTGADVLALLAEVAHDEPDRLVLMVTHADDAADFSDRVITVRDGKVSDPGSAGAASPARDPRGRDRRTRPDPERSGTGLPGLPGLPERPGRPAQPVPGAAWMTGPIPRVDDGGKHRAE</sequence>
<dbReference type="Proteomes" id="UP000239814">
    <property type="component" value="Chromosome"/>
</dbReference>
<protein>
    <submittedName>
        <fullName evidence="7">ABC transporter ATP-binding protein</fullName>
    </submittedName>
</protein>
<dbReference type="OrthoDB" id="9802264at2"/>
<accession>A0A2S0KJ69</accession>
<feature type="compositionally biased region" description="Basic and acidic residues" evidence="5">
    <location>
        <begin position="284"/>
        <end position="294"/>
    </location>
</feature>
<dbReference type="GO" id="GO:0022857">
    <property type="term" value="F:transmembrane transporter activity"/>
    <property type="evidence" value="ECO:0007669"/>
    <property type="project" value="UniProtKB-ARBA"/>
</dbReference>
<dbReference type="InterPro" id="IPR017871">
    <property type="entry name" value="ABC_transporter-like_CS"/>
</dbReference>
<dbReference type="GO" id="GO:0098796">
    <property type="term" value="C:membrane protein complex"/>
    <property type="evidence" value="ECO:0007669"/>
    <property type="project" value="UniProtKB-ARBA"/>
</dbReference>
<dbReference type="PROSITE" id="PS00211">
    <property type="entry name" value="ABC_TRANSPORTER_1"/>
    <property type="match status" value="1"/>
</dbReference>
<evidence type="ECO:0000313" key="8">
    <source>
        <dbReference type="Proteomes" id="UP000239814"/>
    </source>
</evidence>
<dbReference type="InterPro" id="IPR003439">
    <property type="entry name" value="ABC_transporter-like_ATP-bd"/>
</dbReference>
<dbReference type="SUPFAM" id="SSF52540">
    <property type="entry name" value="P-loop containing nucleoside triphosphate hydrolases"/>
    <property type="match status" value="1"/>
</dbReference>
<proteinExistence type="inferred from homology"/>
<comment type="similarity">
    <text evidence="1">Belongs to the ABC transporter superfamily.</text>
</comment>
<dbReference type="PROSITE" id="PS50893">
    <property type="entry name" value="ABC_TRANSPORTER_2"/>
    <property type="match status" value="1"/>
</dbReference>
<name>A0A2S0KJ69_9ACTN</name>
<evidence type="ECO:0000256" key="5">
    <source>
        <dbReference type="SAM" id="MobiDB-lite"/>
    </source>
</evidence>
<evidence type="ECO:0000256" key="3">
    <source>
        <dbReference type="ARBA" id="ARBA00022741"/>
    </source>
</evidence>
<dbReference type="InterPro" id="IPR003593">
    <property type="entry name" value="AAA+_ATPase"/>
</dbReference>
<keyword evidence="2" id="KW-0813">Transport</keyword>
<dbReference type="CDD" id="cd03255">
    <property type="entry name" value="ABC_MJ0796_LolCDE_FtsE"/>
    <property type="match status" value="1"/>
</dbReference>
<evidence type="ECO:0000313" key="7">
    <source>
        <dbReference type="EMBL" id="AVM01691.1"/>
    </source>
</evidence>
<evidence type="ECO:0000256" key="4">
    <source>
        <dbReference type="ARBA" id="ARBA00022840"/>
    </source>
</evidence>
<dbReference type="SMART" id="SM00382">
    <property type="entry name" value="AAA"/>
    <property type="match status" value="1"/>
</dbReference>
<keyword evidence="8" id="KW-1185">Reference proteome</keyword>
<feature type="compositionally biased region" description="Basic and acidic residues" evidence="5">
    <location>
        <begin position="235"/>
        <end position="250"/>
    </location>
</feature>
<keyword evidence="4 7" id="KW-0067">ATP-binding</keyword>
<dbReference type="GO" id="GO:0005524">
    <property type="term" value="F:ATP binding"/>
    <property type="evidence" value="ECO:0007669"/>
    <property type="project" value="UniProtKB-KW"/>
</dbReference>
<dbReference type="EMBL" id="CP027433">
    <property type="protein sequence ID" value="AVM01691.1"/>
    <property type="molecule type" value="Genomic_DNA"/>
</dbReference>
<gene>
    <name evidence="7" type="ORF">C6V83_16935</name>
</gene>
<dbReference type="AlphaFoldDB" id="A0A2S0KJ69"/>
<feature type="compositionally biased region" description="Low complexity" evidence="5">
    <location>
        <begin position="251"/>
        <end position="263"/>
    </location>
</feature>
<feature type="region of interest" description="Disordered" evidence="5">
    <location>
        <begin position="218"/>
        <end position="294"/>
    </location>
</feature>